<reference evidence="1" key="1">
    <citation type="journal article" date="2012" name="PLoS ONE">
        <title>Gene sets for utilization of primary and secondary nutrition supplies in the distal gut of endangered iberian lynx.</title>
        <authorList>
            <person name="Alcaide M."/>
            <person name="Messina E."/>
            <person name="Richter M."/>
            <person name="Bargiela R."/>
            <person name="Peplies J."/>
            <person name="Huws S.A."/>
            <person name="Newbold C.J."/>
            <person name="Golyshin P.N."/>
            <person name="Simon M.A."/>
            <person name="Lopez G."/>
            <person name="Yakimov M.M."/>
            <person name="Ferrer M."/>
        </authorList>
    </citation>
    <scope>NUCLEOTIDE SEQUENCE</scope>
</reference>
<protein>
    <submittedName>
        <fullName evidence="1">Uncharacterized protein</fullName>
    </submittedName>
</protein>
<proteinExistence type="predicted"/>
<dbReference type="AlphaFoldDB" id="J9H311"/>
<dbReference type="EMBL" id="AMCI01000209">
    <property type="protein sequence ID" value="EJX10313.1"/>
    <property type="molecule type" value="Genomic_DNA"/>
</dbReference>
<name>J9H311_9ZZZZ</name>
<organism evidence="1">
    <name type="scientific">gut metagenome</name>
    <dbReference type="NCBI Taxonomy" id="749906"/>
    <lineage>
        <taxon>unclassified sequences</taxon>
        <taxon>metagenomes</taxon>
        <taxon>organismal metagenomes</taxon>
    </lineage>
</organism>
<evidence type="ECO:0000313" key="1">
    <source>
        <dbReference type="EMBL" id="EJX10313.1"/>
    </source>
</evidence>
<sequence>MLLAESVTESDVSSTLRLIYLIRSVLPFIDWQKYKTLG</sequence>
<accession>J9H311</accession>
<comment type="caution">
    <text evidence="1">The sequence shown here is derived from an EMBL/GenBank/DDBJ whole genome shotgun (WGS) entry which is preliminary data.</text>
</comment>
<gene>
    <name evidence="1" type="ORF">EVA_01502</name>
</gene>